<feature type="signal peptide" evidence="11">
    <location>
        <begin position="1"/>
        <end position="29"/>
    </location>
</feature>
<proteinExistence type="inferred from homology"/>
<dbReference type="RefSeq" id="WP_054658996.1">
    <property type="nucleotide sequence ID" value="NZ_BAZI01000129.1"/>
</dbReference>
<comment type="subcellular location">
    <subcellularLocation>
        <location evidence="1 8">Cell outer membrane</location>
        <topology evidence="1 8">Multi-pass membrane protein</topology>
    </subcellularLocation>
</comment>
<gene>
    <name evidence="14" type="ORF">ARC78_15310</name>
</gene>
<evidence type="ECO:0000256" key="1">
    <source>
        <dbReference type="ARBA" id="ARBA00004571"/>
    </source>
</evidence>
<evidence type="ECO:0000256" key="10">
    <source>
        <dbReference type="SAM" id="MobiDB-lite"/>
    </source>
</evidence>
<dbReference type="Proteomes" id="UP000050836">
    <property type="component" value="Unassembled WGS sequence"/>
</dbReference>
<dbReference type="InterPro" id="IPR036942">
    <property type="entry name" value="Beta-barrel_TonB_sf"/>
</dbReference>
<keyword evidence="6 8" id="KW-0472">Membrane</keyword>
<dbReference type="InterPro" id="IPR010104">
    <property type="entry name" value="TonB_rcpt_bac"/>
</dbReference>
<keyword evidence="7 8" id="KW-0998">Cell outer membrane</keyword>
<keyword evidence="4 8" id="KW-0812">Transmembrane</keyword>
<feature type="region of interest" description="Disordered" evidence="10">
    <location>
        <begin position="641"/>
        <end position="661"/>
    </location>
</feature>
<evidence type="ECO:0000256" key="8">
    <source>
        <dbReference type="PROSITE-ProRule" id="PRU01360"/>
    </source>
</evidence>
<feature type="domain" description="TonB-dependent receptor plug" evidence="13">
    <location>
        <begin position="62"/>
        <end position="169"/>
    </location>
</feature>
<accession>A0A0R0ACW2</accession>
<evidence type="ECO:0000256" key="3">
    <source>
        <dbReference type="ARBA" id="ARBA00022452"/>
    </source>
</evidence>
<evidence type="ECO:0000256" key="5">
    <source>
        <dbReference type="ARBA" id="ARBA00023077"/>
    </source>
</evidence>
<feature type="compositionally biased region" description="Polar residues" evidence="10">
    <location>
        <begin position="642"/>
        <end position="658"/>
    </location>
</feature>
<dbReference type="InterPro" id="IPR000531">
    <property type="entry name" value="Beta-barrel_TonB"/>
</dbReference>
<evidence type="ECO:0000256" key="11">
    <source>
        <dbReference type="SAM" id="SignalP"/>
    </source>
</evidence>
<dbReference type="NCBIfam" id="TIGR01782">
    <property type="entry name" value="TonB-Xanth-Caul"/>
    <property type="match status" value="1"/>
</dbReference>
<dbReference type="Pfam" id="PF07715">
    <property type="entry name" value="Plug"/>
    <property type="match status" value="1"/>
</dbReference>
<organism evidence="14 15">
    <name type="scientific">Stenotrophomonas pictorum JCM 9942</name>
    <dbReference type="NCBI Taxonomy" id="1236960"/>
    <lineage>
        <taxon>Bacteria</taxon>
        <taxon>Pseudomonadati</taxon>
        <taxon>Pseudomonadota</taxon>
        <taxon>Gammaproteobacteria</taxon>
        <taxon>Lysobacterales</taxon>
        <taxon>Lysobacteraceae</taxon>
        <taxon>Stenotrophomonas</taxon>
    </lineage>
</organism>
<dbReference type="PANTHER" id="PTHR40980:SF4">
    <property type="entry name" value="TONB-DEPENDENT RECEPTOR-LIKE BETA-BARREL DOMAIN-CONTAINING PROTEIN"/>
    <property type="match status" value="1"/>
</dbReference>
<evidence type="ECO:0000256" key="4">
    <source>
        <dbReference type="ARBA" id="ARBA00022692"/>
    </source>
</evidence>
<keyword evidence="11" id="KW-0732">Signal</keyword>
<evidence type="ECO:0000256" key="6">
    <source>
        <dbReference type="ARBA" id="ARBA00023136"/>
    </source>
</evidence>
<evidence type="ECO:0000313" key="14">
    <source>
        <dbReference type="EMBL" id="KRG38776.1"/>
    </source>
</evidence>
<dbReference type="Gene3D" id="2.40.170.20">
    <property type="entry name" value="TonB-dependent receptor, beta-barrel domain"/>
    <property type="match status" value="1"/>
</dbReference>
<feature type="chain" id="PRO_5006390592" description="TonB-dependent receptor" evidence="11">
    <location>
        <begin position="30"/>
        <end position="881"/>
    </location>
</feature>
<dbReference type="InterPro" id="IPR037066">
    <property type="entry name" value="Plug_dom_sf"/>
</dbReference>
<evidence type="ECO:0000259" key="13">
    <source>
        <dbReference type="Pfam" id="PF07715"/>
    </source>
</evidence>
<evidence type="ECO:0000313" key="15">
    <source>
        <dbReference type="Proteomes" id="UP000050836"/>
    </source>
</evidence>
<evidence type="ECO:0000256" key="7">
    <source>
        <dbReference type="ARBA" id="ARBA00023237"/>
    </source>
</evidence>
<evidence type="ECO:0000259" key="12">
    <source>
        <dbReference type="Pfam" id="PF00593"/>
    </source>
</evidence>
<feature type="domain" description="TonB-dependent receptor-like beta-barrel" evidence="12">
    <location>
        <begin position="407"/>
        <end position="847"/>
    </location>
</feature>
<sequence>MTVSPRLLRTALLPASISLALVLSTPAFAAVPQTAPDATQLDAVQVVAGSIQQGQEQIEIRRNTDGIVDSLVQDDTGDLPDQNITEALRRVPGVGTLYRDDEGQFITIRGITPDLNHTMIDGITMISVGDSGDGTRRVDMGMIPSQVARRTDIYKTFTADLESGSVGGVVNLVPRSAFQNGGKDALIVDAQLNWADYNTVPNTNNLHDDHRNNLGKGLSALWSTVFGADGQWGLTLAANAGTQQRDLTKYNANGLMFFDQSGKKIASPSAPGWNGYRAVPDTARSYDFNNRVSDRKGISARLEWKPNDSSYHSLLLYGYGQDYTENRNEYSLNSLSGMQNQTDASGTLSVGRADTAFYMDTIDRRSRGAIYHSRFDFDELSRLDVRAGYSFSGYDNTAPQVRYRLSNAGGLLDYWFDGKHYGFDVREPERYGNASGYKLASASTTQTASEADATEFKLDYSHNMDNGSLGWGWKFGAGLRDYALERDVTVTNYVINPVFTLAGYSDYHFTPGYFPLPSMVVDYAKFRDEVLPTLGINAASSLKASGTEDFRYDETIGWGYGMFGYATDSTKVVAGLRYDKADYTGHAPETVNGVFDPRFVPSKGKYDHWLPSANLLHSFNDSWRLKAAYSRTLGRPMPNQIAEPSTINQENQTISQGNPDLRPRVSDNFDVAVEWFIDGYDSAMTLGLFHKQIKDDIFRLASEVQIDGLSWLSTRPMNAEGSTISGVEFGYINNRIPHLPGFLSDKVGMSTNLMWSDGSMDYIAKGQRHQLDQLVDQSEWLANLAVFYALPQGGEVRLAWNYQSASLTTLGDEPYLNRGTDDYDSLDFSLRHHFGTHWLVKFDARNLLNEKRNLAVGEDLEWWRSEGESGRTFSVHLIYKM</sequence>
<dbReference type="OrthoDB" id="5476657at2"/>
<dbReference type="InterPro" id="IPR012910">
    <property type="entry name" value="Plug_dom"/>
</dbReference>
<dbReference type="PROSITE" id="PS52016">
    <property type="entry name" value="TONB_DEPENDENT_REC_3"/>
    <property type="match status" value="1"/>
</dbReference>
<dbReference type="PANTHER" id="PTHR40980">
    <property type="entry name" value="PLUG DOMAIN-CONTAINING PROTEIN"/>
    <property type="match status" value="1"/>
</dbReference>
<comment type="caution">
    <text evidence="14">The sequence shown here is derived from an EMBL/GenBank/DDBJ whole genome shotgun (WGS) entry which is preliminary data.</text>
</comment>
<keyword evidence="3 8" id="KW-1134">Transmembrane beta strand</keyword>
<dbReference type="AlphaFoldDB" id="A0A0R0ACW2"/>
<dbReference type="SUPFAM" id="SSF56935">
    <property type="entry name" value="Porins"/>
    <property type="match status" value="1"/>
</dbReference>
<keyword evidence="15" id="KW-1185">Reference proteome</keyword>
<evidence type="ECO:0000256" key="9">
    <source>
        <dbReference type="RuleBase" id="RU003357"/>
    </source>
</evidence>
<keyword evidence="2 8" id="KW-0813">Transport</keyword>
<reference evidence="14 15" key="1">
    <citation type="submission" date="2015-10" db="EMBL/GenBank/DDBJ databases">
        <title>Genome sequencing and analysis of members of genus Stenotrophomonas.</title>
        <authorList>
            <person name="Patil P.P."/>
            <person name="Midha S."/>
            <person name="Patil P.B."/>
        </authorList>
    </citation>
    <scope>NUCLEOTIDE SEQUENCE [LARGE SCALE GENOMIC DNA]</scope>
    <source>
        <strain evidence="14 15">JCM 9942</strain>
    </source>
</reference>
<name>A0A0R0ACW2_9GAMM</name>
<keyword evidence="5 9" id="KW-0798">TonB box</keyword>
<dbReference type="Gene3D" id="2.170.130.10">
    <property type="entry name" value="TonB-dependent receptor, plug domain"/>
    <property type="match status" value="1"/>
</dbReference>
<comment type="similarity">
    <text evidence="8 9">Belongs to the TonB-dependent receptor family.</text>
</comment>
<protein>
    <recommendedName>
        <fullName evidence="16">TonB-dependent receptor</fullName>
    </recommendedName>
</protein>
<dbReference type="InterPro" id="IPR039426">
    <property type="entry name" value="TonB-dep_rcpt-like"/>
</dbReference>
<dbReference type="EMBL" id="LLXS01000052">
    <property type="protein sequence ID" value="KRG38776.1"/>
    <property type="molecule type" value="Genomic_DNA"/>
</dbReference>
<evidence type="ECO:0000256" key="2">
    <source>
        <dbReference type="ARBA" id="ARBA00022448"/>
    </source>
</evidence>
<dbReference type="GO" id="GO:0009279">
    <property type="term" value="C:cell outer membrane"/>
    <property type="evidence" value="ECO:0007669"/>
    <property type="project" value="UniProtKB-SubCell"/>
</dbReference>
<dbReference type="Pfam" id="PF00593">
    <property type="entry name" value="TonB_dep_Rec_b-barrel"/>
    <property type="match status" value="1"/>
</dbReference>
<evidence type="ECO:0008006" key="16">
    <source>
        <dbReference type="Google" id="ProtNLM"/>
    </source>
</evidence>